<protein>
    <submittedName>
        <fullName evidence="1">Uncharacterized protein</fullName>
    </submittedName>
</protein>
<accession>A0ABP0X6Y3</accession>
<proteinExistence type="predicted"/>
<keyword evidence="2" id="KW-1185">Reference proteome</keyword>
<organism evidence="1 2">
    <name type="scientific">Sphagnum jensenii</name>
    <dbReference type="NCBI Taxonomy" id="128206"/>
    <lineage>
        <taxon>Eukaryota</taxon>
        <taxon>Viridiplantae</taxon>
        <taxon>Streptophyta</taxon>
        <taxon>Embryophyta</taxon>
        <taxon>Bryophyta</taxon>
        <taxon>Sphagnophytina</taxon>
        <taxon>Sphagnopsida</taxon>
        <taxon>Sphagnales</taxon>
        <taxon>Sphagnaceae</taxon>
        <taxon>Sphagnum</taxon>
    </lineage>
</organism>
<dbReference type="EMBL" id="OZ020101">
    <property type="protein sequence ID" value="CAK9274866.1"/>
    <property type="molecule type" value="Genomic_DNA"/>
</dbReference>
<dbReference type="Proteomes" id="UP001497444">
    <property type="component" value="Chromosome 6"/>
</dbReference>
<sequence>MCGTYRCFKFNLECPGLKGFDVGDVVAQVPWGARRVQELSLLVNTVLGKESGSDCTEHSRIKLSCYNVEGGSNILQQWIVESVYNQSTSIREELQSLVSVHERIGISVSMPSRDGWRDVAEEAKKSTGRHWCSKITFVR</sequence>
<name>A0ABP0X6Y3_9BRYO</name>
<gene>
    <name evidence="1" type="ORF">CSSPJE1EN1_LOCUS20344</name>
</gene>
<reference evidence="1" key="1">
    <citation type="submission" date="2024-02" db="EMBL/GenBank/DDBJ databases">
        <authorList>
            <consortium name="ELIXIR-Norway"/>
            <consortium name="Elixir Norway"/>
        </authorList>
    </citation>
    <scope>NUCLEOTIDE SEQUENCE</scope>
</reference>
<evidence type="ECO:0000313" key="1">
    <source>
        <dbReference type="EMBL" id="CAK9274866.1"/>
    </source>
</evidence>
<evidence type="ECO:0000313" key="2">
    <source>
        <dbReference type="Proteomes" id="UP001497444"/>
    </source>
</evidence>